<dbReference type="InterPro" id="IPR036390">
    <property type="entry name" value="WH_DNA-bd_sf"/>
</dbReference>
<evidence type="ECO:0000256" key="3">
    <source>
        <dbReference type="ARBA" id="ARBA00023163"/>
    </source>
</evidence>
<dbReference type="EMBL" id="CAFBMQ010000140">
    <property type="protein sequence ID" value="CAB4913018.1"/>
    <property type="molecule type" value="Genomic_DNA"/>
</dbReference>
<dbReference type="InterPro" id="IPR051534">
    <property type="entry name" value="CBASS_pafABC_assoc_protein"/>
</dbReference>
<evidence type="ECO:0000313" key="5">
    <source>
        <dbReference type="EMBL" id="CAB4913018.1"/>
    </source>
</evidence>
<dbReference type="PROSITE" id="PS00894">
    <property type="entry name" value="HTH_DEOR_1"/>
    <property type="match status" value="1"/>
</dbReference>
<evidence type="ECO:0000256" key="1">
    <source>
        <dbReference type="ARBA" id="ARBA00023015"/>
    </source>
</evidence>
<dbReference type="AlphaFoldDB" id="A0A6J7H1U1"/>
<dbReference type="Gene3D" id="1.10.10.10">
    <property type="entry name" value="Winged helix-like DNA-binding domain superfamily/Winged helix DNA-binding domain"/>
    <property type="match status" value="1"/>
</dbReference>
<keyword evidence="3" id="KW-0804">Transcription</keyword>
<dbReference type="PROSITE" id="PS52050">
    <property type="entry name" value="WYL"/>
    <property type="match status" value="1"/>
</dbReference>
<name>A0A6J7H1U1_9ZZZZ</name>
<sequence>MPTTAERALTLLSLLSTGRPRTGPELAARLGVAERTVRRDVGMLRELGYPVAGTPGPAGSYRLRPGSVLPPLLFDDDQAVAVALALQTAPVTVAGVGDGAARALATLRQVLPERLRPQVDALRVTAAPNAWEFAAPPVDHATLAAVGDAVRRGHLLRFDVLTPDGRRPAPGDDDFRPPVTVEPHHLVVWAGRWYLVSHDVSRDPAGAGWVVHRIDRLHLLDPTGRPFTRRRLPGDDIAELVMGRHDRGDTVAAWPCTGTVRMALPADLAARWAPAGAVVAPVDAGSCRFTLGAWSWAGVVGILATFDADVTEVEPAELRAAMGQAAARLRAAATGPAG</sequence>
<proteinExistence type="predicted"/>
<dbReference type="GO" id="GO:0003700">
    <property type="term" value="F:DNA-binding transcription factor activity"/>
    <property type="evidence" value="ECO:0007669"/>
    <property type="project" value="InterPro"/>
</dbReference>
<evidence type="ECO:0000256" key="2">
    <source>
        <dbReference type="ARBA" id="ARBA00023125"/>
    </source>
</evidence>
<dbReference type="Pfam" id="PF25583">
    <property type="entry name" value="WCX"/>
    <property type="match status" value="1"/>
</dbReference>
<dbReference type="PANTHER" id="PTHR34580">
    <property type="match status" value="1"/>
</dbReference>
<dbReference type="InterPro" id="IPR057727">
    <property type="entry name" value="WCX_dom"/>
</dbReference>
<dbReference type="SUPFAM" id="SSF46785">
    <property type="entry name" value="Winged helix' DNA-binding domain"/>
    <property type="match status" value="1"/>
</dbReference>
<organism evidence="5">
    <name type="scientific">freshwater metagenome</name>
    <dbReference type="NCBI Taxonomy" id="449393"/>
    <lineage>
        <taxon>unclassified sequences</taxon>
        <taxon>metagenomes</taxon>
        <taxon>ecological metagenomes</taxon>
    </lineage>
</organism>
<dbReference type="InterPro" id="IPR018356">
    <property type="entry name" value="Tscrpt_reg_HTH_DeoR_CS"/>
</dbReference>
<keyword evidence="2" id="KW-0238">DNA-binding</keyword>
<accession>A0A6J7H1U1</accession>
<dbReference type="InterPro" id="IPR036388">
    <property type="entry name" value="WH-like_DNA-bd_sf"/>
</dbReference>
<reference evidence="5" key="1">
    <citation type="submission" date="2020-05" db="EMBL/GenBank/DDBJ databases">
        <authorList>
            <person name="Chiriac C."/>
            <person name="Salcher M."/>
            <person name="Ghai R."/>
            <person name="Kavagutti S V."/>
        </authorList>
    </citation>
    <scope>NUCLEOTIDE SEQUENCE</scope>
</reference>
<evidence type="ECO:0000259" key="4">
    <source>
        <dbReference type="PROSITE" id="PS51000"/>
    </source>
</evidence>
<dbReference type="PROSITE" id="PS51000">
    <property type="entry name" value="HTH_DEOR_2"/>
    <property type="match status" value="1"/>
</dbReference>
<protein>
    <submittedName>
        <fullName evidence="5">Unannotated protein</fullName>
    </submittedName>
</protein>
<dbReference type="GO" id="GO:0003677">
    <property type="term" value="F:DNA binding"/>
    <property type="evidence" value="ECO:0007669"/>
    <property type="project" value="UniProtKB-KW"/>
</dbReference>
<dbReference type="Pfam" id="PF13280">
    <property type="entry name" value="WYL"/>
    <property type="match status" value="1"/>
</dbReference>
<dbReference type="Pfam" id="PF08279">
    <property type="entry name" value="HTH_11"/>
    <property type="match status" value="1"/>
</dbReference>
<dbReference type="InterPro" id="IPR001034">
    <property type="entry name" value="DeoR_HTH"/>
</dbReference>
<dbReference type="PANTHER" id="PTHR34580:SF3">
    <property type="entry name" value="PROTEIN PAFB"/>
    <property type="match status" value="1"/>
</dbReference>
<feature type="domain" description="HTH deoR-type" evidence="4">
    <location>
        <begin position="4"/>
        <end position="59"/>
    </location>
</feature>
<gene>
    <name evidence="5" type="ORF">UFOPK3609_00983</name>
</gene>
<dbReference type="InterPro" id="IPR013196">
    <property type="entry name" value="HTH_11"/>
</dbReference>
<dbReference type="InterPro" id="IPR026881">
    <property type="entry name" value="WYL_dom"/>
</dbReference>
<keyword evidence="1" id="KW-0805">Transcription regulation</keyword>